<sequence length="696" mass="76260">MSIQSIAPVSGIIDAAHMASMPLGTTAAAETTSSLERYLAEIPDPVLRENLAREIGGLKREFGLVFERHHPEGIRLPKHAVKRGSKVVISGAKDSVFYRVHRLNKEAGTAIIVDTEGNQSEHPVASLTVAKEFGDVMYPGLRKLSEIRRGDPDAPVHTIINGENYHALEALQYTHAGKVDLIYIDPPYNTGNSDWKYNDRYVDAKDGYRHSKWLSFMEKRLQIAKSLLKPTGVLIMAIDDNEQSRLKMLCDQVIGEQNFIANVVWQGGTNNTARFVDVGHDYMLVYARDMQSLSDAGTRWREVKPGADEILAAAKRAWNDSGQSESEATIALRAWWKSRGKDGLDPGLWEYKHIDNQGRVFRPGDLSAPDKPETRSHRPIVNPETGELSGVPSRGWALSDSSMDSLLAQGRIYFGSRTVPARKVFLEETTQQVARGVFTAKRTSAAQHLTRVLGSKNFPFPKDVDVLARWINIATSSSSKAIVLDFFGGTGTTAEAVIRLNAEDSGTRQAILVTNNELSRADDAKLRKAAHTPGDDEYEALGVFHHVTKPRLETVVTGIREDGSTYSEGLDANIAFFELTYLDEPDIVRGAAFNDLAGLFWLKAGGVGGTVELTAGAKADGFAISESGRTAVLFTPGRAQALAEKLAATEHAISHLFIVTDSEAQGDEAATHFPGGITVERIYGSYLEAFQVNRKD</sequence>
<dbReference type="Gene3D" id="3.40.50.150">
    <property type="entry name" value="Vaccinia Virus protein VP39"/>
    <property type="match status" value="1"/>
</dbReference>
<evidence type="ECO:0000256" key="4">
    <source>
        <dbReference type="ARBA" id="ARBA00022691"/>
    </source>
</evidence>
<comment type="caution">
    <text evidence="7">The sequence shown here is derived from an EMBL/GenBank/DDBJ whole genome shotgun (WGS) entry which is preliminary data.</text>
</comment>
<comment type="similarity">
    <text evidence="1">Belongs to the N(4)/N(6)-methyltransferase family.</text>
</comment>
<evidence type="ECO:0000313" key="7">
    <source>
        <dbReference type="EMBL" id="MFB9714286.1"/>
    </source>
</evidence>
<gene>
    <name evidence="7" type="ORF">ACFFPI_09145</name>
</gene>
<feature type="region of interest" description="Disordered" evidence="5">
    <location>
        <begin position="361"/>
        <end position="393"/>
    </location>
</feature>
<dbReference type="InterPro" id="IPR002052">
    <property type="entry name" value="DNA_methylase_N6_adenine_CS"/>
</dbReference>
<evidence type="ECO:0000259" key="6">
    <source>
        <dbReference type="Pfam" id="PF01555"/>
    </source>
</evidence>
<organism evidence="7 8">
    <name type="scientific">Arthrobacter methylotrophus</name>
    <dbReference type="NCBI Taxonomy" id="121291"/>
    <lineage>
        <taxon>Bacteria</taxon>
        <taxon>Bacillati</taxon>
        <taxon>Actinomycetota</taxon>
        <taxon>Actinomycetes</taxon>
        <taxon>Micrococcales</taxon>
        <taxon>Micrococcaceae</taxon>
        <taxon>Arthrobacter</taxon>
    </lineage>
</organism>
<proteinExistence type="inferred from homology"/>
<dbReference type="RefSeq" id="WP_345044262.1">
    <property type="nucleotide sequence ID" value="NZ_BAABED010000001.1"/>
</dbReference>
<keyword evidence="4" id="KW-0949">S-adenosyl-L-methionine</keyword>
<evidence type="ECO:0000256" key="2">
    <source>
        <dbReference type="ARBA" id="ARBA00022603"/>
    </source>
</evidence>
<keyword evidence="3 7" id="KW-0808">Transferase</keyword>
<dbReference type="Pfam" id="PF01555">
    <property type="entry name" value="N6_N4_Mtase"/>
    <property type="match status" value="1"/>
</dbReference>
<evidence type="ECO:0000256" key="5">
    <source>
        <dbReference type="SAM" id="MobiDB-lite"/>
    </source>
</evidence>
<dbReference type="InterPro" id="IPR029063">
    <property type="entry name" value="SAM-dependent_MTases_sf"/>
</dbReference>
<dbReference type="EC" id="2.1.1.-" evidence="7"/>
<dbReference type="InterPro" id="IPR002295">
    <property type="entry name" value="N4/N6-MTase_EcoPI_Mod-like"/>
</dbReference>
<evidence type="ECO:0000256" key="3">
    <source>
        <dbReference type="ARBA" id="ARBA00022679"/>
    </source>
</evidence>
<evidence type="ECO:0000313" key="8">
    <source>
        <dbReference type="Proteomes" id="UP001589536"/>
    </source>
</evidence>
<keyword evidence="8" id="KW-1185">Reference proteome</keyword>
<reference evidence="7 8" key="1">
    <citation type="submission" date="2024-09" db="EMBL/GenBank/DDBJ databases">
        <authorList>
            <person name="Sun Q."/>
            <person name="Mori K."/>
        </authorList>
    </citation>
    <scope>NUCLEOTIDE SEQUENCE [LARGE SCALE GENOMIC DNA]</scope>
    <source>
        <strain evidence="7 8">JCM 13519</strain>
    </source>
</reference>
<dbReference type="InterPro" id="IPR002941">
    <property type="entry name" value="DNA_methylase_N4/N6"/>
</dbReference>
<dbReference type="PRINTS" id="PR00506">
    <property type="entry name" value="D21N6MTFRASE"/>
</dbReference>
<keyword evidence="2 7" id="KW-0489">Methyltransferase</keyword>
<dbReference type="PROSITE" id="PS00092">
    <property type="entry name" value="N6_MTASE"/>
    <property type="match status" value="1"/>
</dbReference>
<dbReference type="Proteomes" id="UP001589536">
    <property type="component" value="Unassembled WGS sequence"/>
</dbReference>
<name>A0ABV5UP31_9MICC</name>
<dbReference type="EMBL" id="JBHMBH010000019">
    <property type="protein sequence ID" value="MFB9714286.1"/>
    <property type="molecule type" value="Genomic_DNA"/>
</dbReference>
<evidence type="ECO:0000256" key="1">
    <source>
        <dbReference type="ARBA" id="ARBA00006594"/>
    </source>
</evidence>
<dbReference type="SUPFAM" id="SSF53335">
    <property type="entry name" value="S-adenosyl-L-methionine-dependent methyltransferases"/>
    <property type="match status" value="1"/>
</dbReference>
<accession>A0ABV5UP31</accession>
<feature type="domain" description="DNA methylase N-4/N-6" evidence="6">
    <location>
        <begin position="179"/>
        <end position="502"/>
    </location>
</feature>
<dbReference type="GO" id="GO:0032259">
    <property type="term" value="P:methylation"/>
    <property type="evidence" value="ECO:0007669"/>
    <property type="project" value="UniProtKB-KW"/>
</dbReference>
<protein>
    <submittedName>
        <fullName evidence="7">Site-specific DNA-methyltransferase</fullName>
        <ecNumber evidence="7">2.1.1.-</ecNumber>
    </submittedName>
</protein>
<dbReference type="GO" id="GO:0008168">
    <property type="term" value="F:methyltransferase activity"/>
    <property type="evidence" value="ECO:0007669"/>
    <property type="project" value="UniProtKB-KW"/>
</dbReference>